<dbReference type="AlphaFoldDB" id="A0A1V6Y7H0"/>
<organism evidence="1 2">
    <name type="scientific">Penicillium nalgiovense</name>
    <dbReference type="NCBI Taxonomy" id="60175"/>
    <lineage>
        <taxon>Eukaryota</taxon>
        <taxon>Fungi</taxon>
        <taxon>Dikarya</taxon>
        <taxon>Ascomycota</taxon>
        <taxon>Pezizomycotina</taxon>
        <taxon>Eurotiomycetes</taxon>
        <taxon>Eurotiomycetidae</taxon>
        <taxon>Eurotiales</taxon>
        <taxon>Aspergillaceae</taxon>
        <taxon>Penicillium</taxon>
    </lineage>
</organism>
<proteinExistence type="predicted"/>
<gene>
    <name evidence="1" type="ORF">PENNAL_c0033G04481</name>
</gene>
<evidence type="ECO:0000313" key="1">
    <source>
        <dbReference type="EMBL" id="OQE83309.1"/>
    </source>
</evidence>
<comment type="caution">
    <text evidence="1">The sequence shown here is derived from an EMBL/GenBank/DDBJ whole genome shotgun (WGS) entry which is preliminary data.</text>
</comment>
<keyword evidence="2" id="KW-1185">Reference proteome</keyword>
<dbReference type="EMBL" id="MOOB01000033">
    <property type="protein sequence ID" value="OQE83309.1"/>
    <property type="molecule type" value="Genomic_DNA"/>
</dbReference>
<accession>A0A1V6Y7H0</accession>
<name>A0A1V6Y7H0_PENNA</name>
<evidence type="ECO:0000313" key="2">
    <source>
        <dbReference type="Proteomes" id="UP000191691"/>
    </source>
</evidence>
<sequence length="118" mass="13435">MASNHGTTLPDELDLVQLRQLAVRMTERNNMRADIMRASVAIQSGYVQIIAHYEGNQLPDMLVMVTNAMVDSLVALEHRWMQCDLEEQADLECFRLILWCQGSSAGTGEWKLEEILQQ</sequence>
<dbReference type="Proteomes" id="UP000191691">
    <property type="component" value="Unassembled WGS sequence"/>
</dbReference>
<reference evidence="2" key="1">
    <citation type="journal article" date="2017" name="Nat. Microbiol.">
        <title>Global analysis of biosynthetic gene clusters reveals vast potential of secondary metabolite production in Penicillium species.</title>
        <authorList>
            <person name="Nielsen J.C."/>
            <person name="Grijseels S."/>
            <person name="Prigent S."/>
            <person name="Ji B."/>
            <person name="Dainat J."/>
            <person name="Nielsen K.F."/>
            <person name="Frisvad J.C."/>
            <person name="Workman M."/>
            <person name="Nielsen J."/>
        </authorList>
    </citation>
    <scope>NUCLEOTIDE SEQUENCE [LARGE SCALE GENOMIC DNA]</scope>
    <source>
        <strain evidence="2">IBT 13039</strain>
    </source>
</reference>
<protein>
    <submittedName>
        <fullName evidence="1">Uncharacterized protein</fullName>
    </submittedName>
</protein>